<evidence type="ECO:0000313" key="3">
    <source>
        <dbReference type="EMBL" id="OLP52799.1"/>
    </source>
</evidence>
<proteinExistence type="inferred from homology"/>
<protein>
    <submittedName>
        <fullName evidence="3">MBL fold metallo-hydrolase</fullName>
    </submittedName>
</protein>
<organism evidence="3 4">
    <name type="scientific">Xaviernesmea rhizosphaerae</name>
    <dbReference type="NCBI Taxonomy" id="1672749"/>
    <lineage>
        <taxon>Bacteria</taxon>
        <taxon>Pseudomonadati</taxon>
        <taxon>Pseudomonadota</taxon>
        <taxon>Alphaproteobacteria</taxon>
        <taxon>Hyphomicrobiales</taxon>
        <taxon>Rhizobiaceae</taxon>
        <taxon>Rhizobium/Agrobacterium group</taxon>
        <taxon>Xaviernesmea</taxon>
    </lineage>
</organism>
<dbReference type="RefSeq" id="WP_075637074.1">
    <property type="nucleotide sequence ID" value="NZ_MKIO01000042.1"/>
</dbReference>
<evidence type="ECO:0000256" key="1">
    <source>
        <dbReference type="ARBA" id="ARBA00005250"/>
    </source>
</evidence>
<evidence type="ECO:0000313" key="4">
    <source>
        <dbReference type="Proteomes" id="UP000186143"/>
    </source>
</evidence>
<dbReference type="InterPro" id="IPR001279">
    <property type="entry name" value="Metallo-B-lactamas"/>
</dbReference>
<name>A0A1Q9AD07_9HYPH</name>
<feature type="domain" description="Metallo-beta-lactamase" evidence="2">
    <location>
        <begin position="29"/>
        <end position="216"/>
    </location>
</feature>
<accession>A0A1Q9AD07</accession>
<dbReference type="InterPro" id="IPR050855">
    <property type="entry name" value="NDM-1-like"/>
</dbReference>
<comment type="caution">
    <text evidence="3">The sequence shown here is derived from an EMBL/GenBank/DDBJ whole genome shotgun (WGS) entry which is preliminary data.</text>
</comment>
<dbReference type="Pfam" id="PF00753">
    <property type="entry name" value="Lactamase_B"/>
    <property type="match status" value="1"/>
</dbReference>
<dbReference type="GO" id="GO:0017001">
    <property type="term" value="P:antibiotic catabolic process"/>
    <property type="evidence" value="ECO:0007669"/>
    <property type="project" value="UniProtKB-ARBA"/>
</dbReference>
<dbReference type="PANTHER" id="PTHR42951:SF4">
    <property type="entry name" value="ACYL-COENZYME A THIOESTERASE MBLAC2"/>
    <property type="match status" value="1"/>
</dbReference>
<dbReference type="STRING" id="1672749.BJF92_07390"/>
<comment type="similarity">
    <text evidence="1">Belongs to the metallo-beta-lactamase superfamily. Class-B beta-lactamase family.</text>
</comment>
<gene>
    <name evidence="3" type="ORF">BJF92_07390</name>
</gene>
<sequence>MSTPAPPVIELATYPGLDPRIVLLRAGEEVDAAFVRTQRFDLLIDTLSTPDDCRTALALLGSRFPDLGTRPLTIVNSHMDWDHFWGNAALAGRGPIIAHAAARDRLAAPAARQTLAQKQAEDPRFAGVTLVAPEITFDGGLQLDGGDLTIELIHTPGHTPDHLAVWIPEIRTCLAVDAVEMPIPEVWSRTPGDLHQLRASLARIQALDAAFVVTAHGRSCDPALVAGNIAYFDALEQRVAALATTAEAPAGHDLSGEGEALPLSPEGTGLRLEDLVSLPSGMDADTRAFYEGFHATNLAATLAARRQAPGAA</sequence>
<dbReference type="GO" id="GO:0016787">
    <property type="term" value="F:hydrolase activity"/>
    <property type="evidence" value="ECO:0007669"/>
    <property type="project" value="UniProtKB-KW"/>
</dbReference>
<keyword evidence="3" id="KW-0378">Hydrolase</keyword>
<dbReference type="SMART" id="SM00849">
    <property type="entry name" value="Lactamase_B"/>
    <property type="match status" value="1"/>
</dbReference>
<dbReference type="Gene3D" id="3.60.15.10">
    <property type="entry name" value="Ribonuclease Z/Hydroxyacylglutathione hydrolase-like"/>
    <property type="match status" value="1"/>
</dbReference>
<dbReference type="InterPro" id="IPR036866">
    <property type="entry name" value="RibonucZ/Hydroxyglut_hydro"/>
</dbReference>
<dbReference type="PANTHER" id="PTHR42951">
    <property type="entry name" value="METALLO-BETA-LACTAMASE DOMAIN-CONTAINING"/>
    <property type="match status" value="1"/>
</dbReference>
<reference evidence="3 4" key="1">
    <citation type="submission" date="2016-09" db="EMBL/GenBank/DDBJ databases">
        <title>Rhizobium sp. nov., a novel species isolated from the rice rhizosphere.</title>
        <authorList>
            <person name="Zhao J."/>
            <person name="Zhang X."/>
        </authorList>
    </citation>
    <scope>NUCLEOTIDE SEQUENCE [LARGE SCALE GENOMIC DNA]</scope>
    <source>
        <strain evidence="3 4">MH17</strain>
    </source>
</reference>
<dbReference type="OrthoDB" id="7253658at2"/>
<dbReference type="AlphaFoldDB" id="A0A1Q9AD07"/>
<evidence type="ECO:0000259" key="2">
    <source>
        <dbReference type="SMART" id="SM00849"/>
    </source>
</evidence>
<dbReference type="CDD" id="cd16282">
    <property type="entry name" value="metallo-hydrolase-like_MBL-fold"/>
    <property type="match status" value="1"/>
</dbReference>
<dbReference type="EMBL" id="MKIO01000042">
    <property type="protein sequence ID" value="OLP52799.1"/>
    <property type="molecule type" value="Genomic_DNA"/>
</dbReference>
<dbReference type="Proteomes" id="UP000186143">
    <property type="component" value="Unassembled WGS sequence"/>
</dbReference>
<dbReference type="SUPFAM" id="SSF56281">
    <property type="entry name" value="Metallo-hydrolase/oxidoreductase"/>
    <property type="match status" value="1"/>
</dbReference>